<dbReference type="InterPro" id="IPR055170">
    <property type="entry name" value="GFO_IDH_MocA-like_dom"/>
</dbReference>
<dbReference type="InterPro" id="IPR036291">
    <property type="entry name" value="NAD(P)-bd_dom_sf"/>
</dbReference>
<name>A0A929B8V3_9PSEU</name>
<keyword evidence="1" id="KW-0560">Oxidoreductase</keyword>
<dbReference type="RefSeq" id="WP_193927133.1">
    <property type="nucleotide sequence ID" value="NZ_JADEYC010000007.1"/>
</dbReference>
<keyword evidence="6" id="KW-1185">Reference proteome</keyword>
<dbReference type="Gene3D" id="3.40.50.720">
    <property type="entry name" value="NAD(P)-binding Rossmann-like Domain"/>
    <property type="match status" value="1"/>
</dbReference>
<evidence type="ECO:0000256" key="1">
    <source>
        <dbReference type="ARBA" id="ARBA00023002"/>
    </source>
</evidence>
<dbReference type="Gene3D" id="3.30.360.10">
    <property type="entry name" value="Dihydrodipicolinate Reductase, domain 2"/>
    <property type="match status" value="1"/>
</dbReference>
<evidence type="ECO:0000259" key="3">
    <source>
        <dbReference type="Pfam" id="PF01408"/>
    </source>
</evidence>
<reference evidence="5" key="1">
    <citation type="submission" date="2020-10" db="EMBL/GenBank/DDBJ databases">
        <title>Diversity and distribution of actinomycetes associated with coral in the coast of Hainan.</title>
        <authorList>
            <person name="Li F."/>
        </authorList>
    </citation>
    <scope>NUCLEOTIDE SEQUENCE</scope>
    <source>
        <strain evidence="5">HNM0983</strain>
    </source>
</reference>
<evidence type="ECO:0000313" key="5">
    <source>
        <dbReference type="EMBL" id="MBE9373693.1"/>
    </source>
</evidence>
<evidence type="ECO:0000256" key="2">
    <source>
        <dbReference type="SAM" id="MobiDB-lite"/>
    </source>
</evidence>
<evidence type="ECO:0000259" key="4">
    <source>
        <dbReference type="Pfam" id="PF22725"/>
    </source>
</evidence>
<dbReference type="PANTHER" id="PTHR43818:SF11">
    <property type="entry name" value="BCDNA.GH03377"/>
    <property type="match status" value="1"/>
</dbReference>
<dbReference type="GO" id="GO:0016491">
    <property type="term" value="F:oxidoreductase activity"/>
    <property type="evidence" value="ECO:0007669"/>
    <property type="project" value="UniProtKB-KW"/>
</dbReference>
<dbReference type="GO" id="GO:0000166">
    <property type="term" value="F:nucleotide binding"/>
    <property type="evidence" value="ECO:0007669"/>
    <property type="project" value="InterPro"/>
</dbReference>
<dbReference type="EMBL" id="JADEYC010000007">
    <property type="protein sequence ID" value="MBE9373693.1"/>
    <property type="molecule type" value="Genomic_DNA"/>
</dbReference>
<dbReference type="SUPFAM" id="SSF55347">
    <property type="entry name" value="Glyceraldehyde-3-phosphate dehydrogenase-like, C-terminal domain"/>
    <property type="match status" value="1"/>
</dbReference>
<comment type="caution">
    <text evidence="5">The sequence shown here is derived from an EMBL/GenBank/DDBJ whole genome shotgun (WGS) entry which is preliminary data.</text>
</comment>
<protein>
    <submittedName>
        <fullName evidence="5">Gfo/Idh/MocA family oxidoreductase</fullName>
    </submittedName>
</protein>
<accession>A0A929B8V3</accession>
<dbReference type="InterPro" id="IPR050463">
    <property type="entry name" value="Gfo/Idh/MocA_oxidrdct_glycsds"/>
</dbReference>
<feature type="region of interest" description="Disordered" evidence="2">
    <location>
        <begin position="302"/>
        <end position="327"/>
    </location>
</feature>
<dbReference type="AlphaFoldDB" id="A0A929B8V3"/>
<sequence>MAGTGSRRIGVIGLGAIARYYLAAIEELPQWRLGAVCDLRDHAAPQVADVPRYRDHRRMLREADLDAVVVTVPNDAHAPVCIDALTAGIPVCVEKPLALTPEQARGVLAAAGGSGVLFTAFHRRSNDHVRALLREASRRGEVHEVRVRYLERIEEHTGGEDWYLDPARCGGGCLADNGPNAFDLVRMFAGEVQVRAASVTRDERGTDRQAVVYLDSATGISAEVQLDWSYPGERKDVRLRFADGTSTAADLLAGFDGFKSSLWHEYRGILQDFRDAIDGGHQDGGLAALELVAAAYAAASQDGTSEDVASEDAGRAGTRVPGKERAS</sequence>
<proteinExistence type="predicted"/>
<feature type="domain" description="GFO/IDH/MocA-like oxidoreductase" evidence="4">
    <location>
        <begin position="136"/>
        <end position="240"/>
    </location>
</feature>
<dbReference type="InterPro" id="IPR000683">
    <property type="entry name" value="Gfo/Idh/MocA-like_OxRdtase_N"/>
</dbReference>
<dbReference type="Pfam" id="PF01408">
    <property type="entry name" value="GFO_IDH_MocA"/>
    <property type="match status" value="1"/>
</dbReference>
<dbReference type="Proteomes" id="UP000598360">
    <property type="component" value="Unassembled WGS sequence"/>
</dbReference>
<dbReference type="SUPFAM" id="SSF51735">
    <property type="entry name" value="NAD(P)-binding Rossmann-fold domains"/>
    <property type="match status" value="1"/>
</dbReference>
<dbReference type="PANTHER" id="PTHR43818">
    <property type="entry name" value="BCDNA.GH03377"/>
    <property type="match status" value="1"/>
</dbReference>
<feature type="domain" description="Gfo/Idh/MocA-like oxidoreductase N-terminal" evidence="3">
    <location>
        <begin position="8"/>
        <end position="119"/>
    </location>
</feature>
<dbReference type="Pfam" id="PF22725">
    <property type="entry name" value="GFO_IDH_MocA_C3"/>
    <property type="match status" value="1"/>
</dbReference>
<gene>
    <name evidence="5" type="ORF">IQ251_04430</name>
</gene>
<evidence type="ECO:0000313" key="6">
    <source>
        <dbReference type="Proteomes" id="UP000598360"/>
    </source>
</evidence>
<organism evidence="5 6">
    <name type="scientific">Saccharopolyspora montiporae</name>
    <dbReference type="NCBI Taxonomy" id="2781240"/>
    <lineage>
        <taxon>Bacteria</taxon>
        <taxon>Bacillati</taxon>
        <taxon>Actinomycetota</taxon>
        <taxon>Actinomycetes</taxon>
        <taxon>Pseudonocardiales</taxon>
        <taxon>Pseudonocardiaceae</taxon>
        <taxon>Saccharopolyspora</taxon>
    </lineage>
</organism>